<keyword evidence="2" id="KW-0813">Transport</keyword>
<dbReference type="InterPro" id="IPR027246">
    <property type="entry name" value="Porin_Euk/Tom40"/>
</dbReference>
<proteinExistence type="inferred from homology"/>
<dbReference type="EMBL" id="JMKJ01000410">
    <property type="protein sequence ID" value="KGG51067.1"/>
    <property type="molecule type" value="Genomic_DNA"/>
</dbReference>
<comment type="similarity">
    <text evidence="1">Belongs to the eukaryotic mitochondrial porin family.</text>
</comment>
<dbReference type="HOGENOM" id="CLU_1525540_0_0_1"/>
<dbReference type="Pfam" id="PF01459">
    <property type="entry name" value="Porin_3"/>
    <property type="match status" value="1"/>
</dbReference>
<dbReference type="PANTHER" id="PTHR11743:SF70">
    <property type="entry name" value="GH26960P-RELATED"/>
    <property type="match status" value="1"/>
</dbReference>
<gene>
    <name evidence="3" type="ORF">DI09_46p170</name>
</gene>
<keyword evidence="2" id="KW-0626">Porin</keyword>
<evidence type="ECO:0000313" key="3">
    <source>
        <dbReference type="EMBL" id="KGG51067.1"/>
    </source>
</evidence>
<dbReference type="OrthoDB" id="7827681at2759"/>
<dbReference type="InterPro" id="IPR023614">
    <property type="entry name" value="Porin_dom_sf"/>
</dbReference>
<dbReference type="AlphaFoldDB" id="A0A098VPT4"/>
<evidence type="ECO:0000256" key="2">
    <source>
        <dbReference type="ARBA" id="ARBA00023114"/>
    </source>
</evidence>
<comment type="caution">
    <text evidence="3">The sequence shown here is derived from an EMBL/GenBank/DDBJ whole genome shotgun (WGS) entry which is preliminary data.</text>
</comment>
<dbReference type="InterPro" id="IPR001925">
    <property type="entry name" value="Porin_Euk"/>
</dbReference>
<protein>
    <submittedName>
        <fullName evidence="3">Uncharacterized protein</fullName>
    </submittedName>
</protein>
<dbReference type="RefSeq" id="XP_013237494.1">
    <property type="nucleotide sequence ID" value="XM_013382040.1"/>
</dbReference>
<dbReference type="Proteomes" id="UP000029725">
    <property type="component" value="Unassembled WGS sequence"/>
</dbReference>
<evidence type="ECO:0000256" key="1">
    <source>
        <dbReference type="ARBA" id="ARBA00007780"/>
    </source>
</evidence>
<reference evidence="3 4" key="1">
    <citation type="submission" date="2014-04" db="EMBL/GenBank/DDBJ databases">
        <title>A new species of microsporidia sheds light on the evolution of extreme parasitism.</title>
        <authorList>
            <person name="Haag K.L."/>
            <person name="James T.Y."/>
            <person name="Larsson R."/>
            <person name="Schaer T.M."/>
            <person name="Refardt D."/>
            <person name="Pombert J.-F."/>
            <person name="Ebert D."/>
        </authorList>
    </citation>
    <scope>NUCLEOTIDE SEQUENCE [LARGE SCALE GENOMIC DNA]</scope>
    <source>
        <strain evidence="3 4">UGP3</strain>
        <tissue evidence="3">Spores</tissue>
    </source>
</reference>
<accession>A0A098VPT4</accession>
<dbReference type="Gene3D" id="2.40.160.10">
    <property type="entry name" value="Porin"/>
    <property type="match status" value="1"/>
</dbReference>
<dbReference type="VEuPathDB" id="MicrosporidiaDB:DI09_46p170"/>
<keyword evidence="2" id="KW-0812">Transmembrane</keyword>
<name>A0A098VPT4_9MICR</name>
<dbReference type="GO" id="GO:0008308">
    <property type="term" value="F:voltage-gated monoatomic anion channel activity"/>
    <property type="evidence" value="ECO:0007669"/>
    <property type="project" value="InterPro"/>
</dbReference>
<dbReference type="PANTHER" id="PTHR11743">
    <property type="entry name" value="VOLTAGE-DEPENDENT ANION-SELECTIVE CHANNEL"/>
    <property type="match status" value="1"/>
</dbReference>
<keyword evidence="2" id="KW-0406">Ion transport</keyword>
<sequence length="176" mass="18920">MGLTYATAFNCKALLHSTLAVDLAKGPLCSNSVSFKYRDFVIGSFVSFDNTKAMIDSHSFAIGVDYPNYKATLHAINGGSSIMTTLYQKFPSGTEVGCKVTHAKALSSSLLEFGCRIPVEKQAFLKAKMDHTGKAALSYTSRLSQRVSLTLAAAFDSLAPNDLSSRKLGCSLNVEM</sequence>
<organism evidence="3 4">
    <name type="scientific">Mitosporidium daphniae</name>
    <dbReference type="NCBI Taxonomy" id="1485682"/>
    <lineage>
        <taxon>Eukaryota</taxon>
        <taxon>Fungi</taxon>
        <taxon>Fungi incertae sedis</taxon>
        <taxon>Microsporidia</taxon>
        <taxon>Mitosporidium</taxon>
    </lineage>
</organism>
<dbReference type="GO" id="GO:0015288">
    <property type="term" value="F:porin activity"/>
    <property type="evidence" value="ECO:0007669"/>
    <property type="project" value="UniProtKB-KW"/>
</dbReference>
<evidence type="ECO:0000313" key="4">
    <source>
        <dbReference type="Proteomes" id="UP000029725"/>
    </source>
</evidence>
<dbReference type="GeneID" id="25260051"/>
<dbReference type="GO" id="GO:0046930">
    <property type="term" value="C:pore complex"/>
    <property type="evidence" value="ECO:0007669"/>
    <property type="project" value="UniProtKB-KW"/>
</dbReference>
<keyword evidence="4" id="KW-1185">Reference proteome</keyword>
<dbReference type="GO" id="GO:0005741">
    <property type="term" value="C:mitochondrial outer membrane"/>
    <property type="evidence" value="ECO:0007669"/>
    <property type="project" value="InterPro"/>
</dbReference>